<name>A0ABS6AQ58_9RHOB</name>
<evidence type="ECO:0000313" key="1">
    <source>
        <dbReference type="EMBL" id="MBU3031779.1"/>
    </source>
</evidence>
<keyword evidence="2" id="KW-1185">Reference proteome</keyword>
<dbReference type="EMBL" id="JAHKNG010000040">
    <property type="protein sequence ID" value="MBU3031779.1"/>
    <property type="molecule type" value="Genomic_DNA"/>
</dbReference>
<evidence type="ECO:0000313" key="2">
    <source>
        <dbReference type="Proteomes" id="UP001166191"/>
    </source>
</evidence>
<accession>A0ABS6AQ58</accession>
<organism evidence="1 2">
    <name type="scientific">Paracoccus marinaquae</name>
    <dbReference type="NCBI Taxonomy" id="2841926"/>
    <lineage>
        <taxon>Bacteria</taxon>
        <taxon>Pseudomonadati</taxon>
        <taxon>Pseudomonadota</taxon>
        <taxon>Alphaproteobacteria</taxon>
        <taxon>Rhodobacterales</taxon>
        <taxon>Paracoccaceae</taxon>
        <taxon>Paracoccus</taxon>
    </lineage>
</organism>
<reference evidence="1" key="1">
    <citation type="submission" date="2021-06" db="EMBL/GenBank/DDBJ databases">
        <title>Paracoccus bacterium XHP0099 sp. nov., isolated from the surface waters of the Yellow Sea.</title>
        <authorList>
            <person name="Xue H."/>
            <person name="Zhang D."/>
        </authorList>
    </citation>
    <scope>NUCLEOTIDE SEQUENCE</scope>
    <source>
        <strain evidence="1">XHP0099</strain>
    </source>
</reference>
<sequence>MTPGIANRGPVFQSLCLVAVATFSDFTEDNDPYGDHGFAALTVNEVRIYFKIDLYDETCAFGSEEPANPGRTTRVLTVLLPSEY</sequence>
<proteinExistence type="predicted"/>
<dbReference type="InterPro" id="IPR022243">
    <property type="entry name" value="DUF3768"/>
</dbReference>
<gene>
    <name evidence="1" type="ORF">KNW02_16860</name>
</gene>
<comment type="caution">
    <text evidence="1">The sequence shown here is derived from an EMBL/GenBank/DDBJ whole genome shotgun (WGS) entry which is preliminary data.</text>
</comment>
<dbReference type="Proteomes" id="UP001166191">
    <property type="component" value="Unassembled WGS sequence"/>
</dbReference>
<dbReference type="Pfam" id="PF12599">
    <property type="entry name" value="DUF3768"/>
    <property type="match status" value="1"/>
</dbReference>
<protein>
    <submittedName>
        <fullName evidence="1">DUF3768 domain-containing protein</fullName>
    </submittedName>
</protein>